<dbReference type="AlphaFoldDB" id="A0A1T4NF33"/>
<evidence type="ECO:0000313" key="1">
    <source>
        <dbReference type="EMBL" id="SJZ77398.1"/>
    </source>
</evidence>
<keyword evidence="2" id="KW-1185">Reference proteome</keyword>
<organism evidence="1 2">
    <name type="scientific">Marinactinospora thermotolerans DSM 45154</name>
    <dbReference type="NCBI Taxonomy" id="1122192"/>
    <lineage>
        <taxon>Bacteria</taxon>
        <taxon>Bacillati</taxon>
        <taxon>Actinomycetota</taxon>
        <taxon>Actinomycetes</taxon>
        <taxon>Streptosporangiales</taxon>
        <taxon>Nocardiopsidaceae</taxon>
        <taxon>Marinactinospora</taxon>
    </lineage>
</organism>
<name>A0A1T4NF33_9ACTN</name>
<dbReference type="OrthoDB" id="3430612at2"/>
<reference evidence="1 2" key="1">
    <citation type="submission" date="2017-02" db="EMBL/GenBank/DDBJ databases">
        <authorList>
            <person name="Peterson S.W."/>
        </authorList>
    </citation>
    <scope>NUCLEOTIDE SEQUENCE [LARGE SCALE GENOMIC DNA]</scope>
    <source>
        <strain evidence="1 2">DSM 45154</strain>
    </source>
</reference>
<dbReference type="EMBL" id="FUWS01000003">
    <property type="protein sequence ID" value="SJZ77398.1"/>
    <property type="molecule type" value="Genomic_DNA"/>
</dbReference>
<dbReference type="RefSeq" id="WP_078760785.1">
    <property type="nucleotide sequence ID" value="NZ_FUWS01000003.1"/>
</dbReference>
<evidence type="ECO:0000313" key="2">
    <source>
        <dbReference type="Proteomes" id="UP000190637"/>
    </source>
</evidence>
<protein>
    <submittedName>
        <fullName evidence="1">Uncharacterized protein</fullName>
    </submittedName>
</protein>
<proteinExistence type="predicted"/>
<accession>A0A1T4NF33</accession>
<dbReference type="Proteomes" id="UP000190637">
    <property type="component" value="Unassembled WGS sequence"/>
</dbReference>
<gene>
    <name evidence="1" type="ORF">SAMN02745673_01402</name>
</gene>
<dbReference type="STRING" id="1122192.SAMN02745673_01402"/>
<sequence>MSVIRAEHVEELVKRTDPSPLLVVLEGRARVVSRDQLEEPEHKGALVVADRDEILGGRGAEEVTRADAEALARRLDSAVGELGG</sequence>